<dbReference type="SMART" id="SM00220">
    <property type="entry name" value="S_TKc"/>
    <property type="match status" value="1"/>
</dbReference>
<dbReference type="Proteomes" id="UP000078544">
    <property type="component" value="Unassembled WGS sequence"/>
</dbReference>
<feature type="region of interest" description="Disordered" evidence="13">
    <location>
        <begin position="842"/>
        <end position="874"/>
    </location>
</feature>
<evidence type="ECO:0000256" key="12">
    <source>
        <dbReference type="PROSITE-ProRule" id="PRU10141"/>
    </source>
</evidence>
<evidence type="ECO:0000256" key="5">
    <source>
        <dbReference type="ARBA" id="ARBA00022553"/>
    </source>
</evidence>
<reference evidence="15 16" key="1">
    <citation type="journal article" date="2016" name="Genome Biol. Evol.">
        <title>Divergent and convergent evolution of fungal pathogenicity.</title>
        <authorList>
            <person name="Shang Y."/>
            <person name="Xiao G."/>
            <person name="Zheng P."/>
            <person name="Cen K."/>
            <person name="Zhan S."/>
            <person name="Wang C."/>
        </authorList>
    </citation>
    <scope>NUCLEOTIDE SEQUENCE [LARGE SCALE GENOMIC DNA]</scope>
    <source>
        <strain evidence="15 16">RCEF 2490</strain>
    </source>
</reference>
<dbReference type="AlphaFoldDB" id="A0A167ZZ55"/>
<dbReference type="Gene3D" id="3.30.310.220">
    <property type="entry name" value="Fungal kinase associated-1 domain"/>
    <property type="match status" value="1"/>
</dbReference>
<protein>
    <recommendedName>
        <fullName evidence="3">non-specific serine/threonine protein kinase</fullName>
        <ecNumber evidence="3">2.7.11.1</ecNumber>
    </recommendedName>
</protein>
<feature type="region of interest" description="Disordered" evidence="13">
    <location>
        <begin position="1021"/>
        <end position="1042"/>
    </location>
</feature>
<feature type="compositionally biased region" description="Low complexity" evidence="13">
    <location>
        <begin position="654"/>
        <end position="665"/>
    </location>
</feature>
<feature type="region of interest" description="Disordered" evidence="13">
    <location>
        <begin position="547"/>
        <end position="670"/>
    </location>
</feature>
<dbReference type="GO" id="GO:0005935">
    <property type="term" value="C:cellular bud neck"/>
    <property type="evidence" value="ECO:0007669"/>
    <property type="project" value="UniProtKB-SubCell"/>
</dbReference>
<dbReference type="STRING" id="1081109.A0A167ZZ55"/>
<comment type="subcellular location">
    <subcellularLocation>
        <location evidence="1">Bud neck</location>
    </subcellularLocation>
</comment>
<comment type="catalytic activity">
    <reaction evidence="11">
        <text>L-seryl-[protein] + ATP = O-phospho-L-seryl-[protein] + ADP + H(+)</text>
        <dbReference type="Rhea" id="RHEA:17989"/>
        <dbReference type="Rhea" id="RHEA-COMP:9863"/>
        <dbReference type="Rhea" id="RHEA-COMP:11604"/>
        <dbReference type="ChEBI" id="CHEBI:15378"/>
        <dbReference type="ChEBI" id="CHEBI:29999"/>
        <dbReference type="ChEBI" id="CHEBI:30616"/>
        <dbReference type="ChEBI" id="CHEBI:83421"/>
        <dbReference type="ChEBI" id="CHEBI:456216"/>
        <dbReference type="EC" id="2.7.11.1"/>
    </reaction>
</comment>
<dbReference type="InterPro" id="IPR011009">
    <property type="entry name" value="Kinase-like_dom_sf"/>
</dbReference>
<dbReference type="OrthoDB" id="504170at2759"/>
<keyword evidence="7 12" id="KW-0547">Nucleotide-binding</keyword>
<dbReference type="InterPro" id="IPR000719">
    <property type="entry name" value="Prot_kinase_dom"/>
</dbReference>
<evidence type="ECO:0000313" key="16">
    <source>
        <dbReference type="Proteomes" id="UP000078544"/>
    </source>
</evidence>
<feature type="region of interest" description="Disordered" evidence="13">
    <location>
        <begin position="734"/>
        <end position="816"/>
    </location>
</feature>
<evidence type="ECO:0000256" key="6">
    <source>
        <dbReference type="ARBA" id="ARBA00022679"/>
    </source>
</evidence>
<evidence type="ECO:0000256" key="8">
    <source>
        <dbReference type="ARBA" id="ARBA00022777"/>
    </source>
</evidence>
<dbReference type="EC" id="2.7.11.1" evidence="3"/>
<dbReference type="Pfam" id="PF00069">
    <property type="entry name" value="Pkinase"/>
    <property type="match status" value="1"/>
</dbReference>
<proteinExistence type="inferred from homology"/>
<dbReference type="InterPro" id="IPR008271">
    <property type="entry name" value="Ser/Thr_kinase_AS"/>
</dbReference>
<dbReference type="InterPro" id="IPR017441">
    <property type="entry name" value="Protein_kinase_ATP_BS"/>
</dbReference>
<dbReference type="PROSITE" id="PS00107">
    <property type="entry name" value="PROTEIN_KINASE_ATP"/>
    <property type="match status" value="1"/>
</dbReference>
<dbReference type="GO" id="GO:0004674">
    <property type="term" value="F:protein serine/threonine kinase activity"/>
    <property type="evidence" value="ECO:0007669"/>
    <property type="project" value="UniProtKB-KW"/>
</dbReference>
<dbReference type="PANTHER" id="PTHR24346:SF110">
    <property type="entry name" value="NON-SPECIFIC SERINE_THREONINE PROTEIN KINASE"/>
    <property type="match status" value="1"/>
</dbReference>
<accession>A0A167ZZ55</accession>
<feature type="compositionally biased region" description="Polar residues" evidence="13">
    <location>
        <begin position="960"/>
        <end position="976"/>
    </location>
</feature>
<evidence type="ECO:0000256" key="3">
    <source>
        <dbReference type="ARBA" id="ARBA00012513"/>
    </source>
</evidence>
<feature type="binding site" evidence="12">
    <location>
        <position position="136"/>
    </location>
    <ligand>
        <name>ATP</name>
        <dbReference type="ChEBI" id="CHEBI:30616"/>
    </ligand>
</feature>
<name>A0A167ZZ55_9HYPO</name>
<feature type="compositionally biased region" description="Polar residues" evidence="13">
    <location>
        <begin position="578"/>
        <end position="587"/>
    </location>
</feature>
<keyword evidence="6" id="KW-0808">Transferase</keyword>
<dbReference type="PANTHER" id="PTHR24346">
    <property type="entry name" value="MAP/MICROTUBULE AFFINITY-REGULATING KINASE"/>
    <property type="match status" value="1"/>
</dbReference>
<evidence type="ECO:0000256" key="9">
    <source>
        <dbReference type="ARBA" id="ARBA00022840"/>
    </source>
</evidence>
<keyword evidence="9 12" id="KW-0067">ATP-binding</keyword>
<feature type="compositionally biased region" description="Basic and acidic residues" evidence="13">
    <location>
        <begin position="977"/>
        <end position="988"/>
    </location>
</feature>
<dbReference type="GO" id="GO:0005524">
    <property type="term" value="F:ATP binding"/>
    <property type="evidence" value="ECO:0007669"/>
    <property type="project" value="UniProtKB-UniRule"/>
</dbReference>
<keyword evidence="4" id="KW-0723">Serine/threonine-protein kinase</keyword>
<feature type="compositionally biased region" description="Basic and acidic residues" evidence="13">
    <location>
        <begin position="929"/>
        <end position="942"/>
    </location>
</feature>
<dbReference type="GO" id="GO:0035556">
    <property type="term" value="P:intracellular signal transduction"/>
    <property type="evidence" value="ECO:0007669"/>
    <property type="project" value="TreeGrafter"/>
</dbReference>
<feature type="compositionally biased region" description="Polar residues" evidence="13">
    <location>
        <begin position="893"/>
        <end position="909"/>
    </location>
</feature>
<dbReference type="InterPro" id="IPR043024">
    <property type="entry name" value="KA1_sf_fungal"/>
</dbReference>
<feature type="region of interest" description="Disordered" evidence="13">
    <location>
        <begin position="71"/>
        <end position="101"/>
    </location>
</feature>
<dbReference type="FunFam" id="1.10.510.10:FF:000394">
    <property type="entry name" value="Serine/threonine-protein kinase HSL1"/>
    <property type="match status" value="1"/>
</dbReference>
<comment type="similarity">
    <text evidence="2">Belongs to the protein kinase superfamily. CAMK Ser/Thr protein kinase family. NIM1 subfamily.</text>
</comment>
<dbReference type="PROSITE" id="PS50011">
    <property type="entry name" value="PROTEIN_KINASE_DOM"/>
    <property type="match status" value="1"/>
</dbReference>
<evidence type="ECO:0000313" key="15">
    <source>
        <dbReference type="EMBL" id="KZZ93269.1"/>
    </source>
</evidence>
<feature type="region of interest" description="Disordered" evidence="13">
    <location>
        <begin position="893"/>
        <end position="988"/>
    </location>
</feature>
<feature type="compositionally biased region" description="Polar residues" evidence="13">
    <location>
        <begin position="805"/>
        <end position="815"/>
    </location>
</feature>
<dbReference type="PROSITE" id="PS00108">
    <property type="entry name" value="PROTEIN_KINASE_ST"/>
    <property type="match status" value="1"/>
</dbReference>
<feature type="domain" description="Protein kinase" evidence="14">
    <location>
        <begin position="107"/>
        <end position="383"/>
    </location>
</feature>
<keyword evidence="8 15" id="KW-0418">Kinase</keyword>
<dbReference type="InterPro" id="IPR031850">
    <property type="entry name" value="Fungal_KA1_dom"/>
</dbReference>
<evidence type="ECO:0000256" key="7">
    <source>
        <dbReference type="ARBA" id="ARBA00022741"/>
    </source>
</evidence>
<feature type="compositionally biased region" description="Basic residues" evidence="13">
    <location>
        <begin position="943"/>
        <end position="953"/>
    </location>
</feature>
<comment type="caution">
    <text evidence="15">The sequence shown here is derived from an EMBL/GenBank/DDBJ whole genome shotgun (WGS) entry which is preliminary data.</text>
</comment>
<organism evidence="15 16">
    <name type="scientific">Moelleriella libera RCEF 2490</name>
    <dbReference type="NCBI Taxonomy" id="1081109"/>
    <lineage>
        <taxon>Eukaryota</taxon>
        <taxon>Fungi</taxon>
        <taxon>Dikarya</taxon>
        <taxon>Ascomycota</taxon>
        <taxon>Pezizomycotina</taxon>
        <taxon>Sordariomycetes</taxon>
        <taxon>Hypocreomycetidae</taxon>
        <taxon>Hypocreales</taxon>
        <taxon>Clavicipitaceae</taxon>
        <taxon>Moelleriella</taxon>
    </lineage>
</organism>
<evidence type="ECO:0000256" key="10">
    <source>
        <dbReference type="ARBA" id="ARBA00047899"/>
    </source>
</evidence>
<keyword evidence="5" id="KW-0597">Phosphoprotein</keyword>
<evidence type="ECO:0000256" key="4">
    <source>
        <dbReference type="ARBA" id="ARBA00022527"/>
    </source>
</evidence>
<feature type="compositionally biased region" description="Low complexity" evidence="13">
    <location>
        <begin position="743"/>
        <end position="759"/>
    </location>
</feature>
<dbReference type="SUPFAM" id="SSF56112">
    <property type="entry name" value="Protein kinase-like (PK-like)"/>
    <property type="match status" value="1"/>
</dbReference>
<evidence type="ECO:0000256" key="13">
    <source>
        <dbReference type="SAM" id="MobiDB-lite"/>
    </source>
</evidence>
<feature type="compositionally biased region" description="Low complexity" evidence="13">
    <location>
        <begin position="588"/>
        <end position="600"/>
    </location>
</feature>
<dbReference type="Pfam" id="PF16797">
    <property type="entry name" value="Fungal_KA1"/>
    <property type="match status" value="1"/>
</dbReference>
<evidence type="ECO:0000259" key="14">
    <source>
        <dbReference type="PROSITE" id="PS50011"/>
    </source>
</evidence>
<keyword evidence="16" id="KW-1185">Reference proteome</keyword>
<comment type="catalytic activity">
    <reaction evidence="10">
        <text>L-threonyl-[protein] + ATP = O-phospho-L-threonyl-[protein] + ADP + H(+)</text>
        <dbReference type="Rhea" id="RHEA:46608"/>
        <dbReference type="Rhea" id="RHEA-COMP:11060"/>
        <dbReference type="Rhea" id="RHEA-COMP:11605"/>
        <dbReference type="ChEBI" id="CHEBI:15378"/>
        <dbReference type="ChEBI" id="CHEBI:30013"/>
        <dbReference type="ChEBI" id="CHEBI:30616"/>
        <dbReference type="ChEBI" id="CHEBI:61977"/>
        <dbReference type="ChEBI" id="CHEBI:456216"/>
        <dbReference type="EC" id="2.7.11.1"/>
    </reaction>
</comment>
<sequence>MADAVVAKLRSPLAETTNRVNAASTNSNQPSIKTPYEQNEASFAQNQALHVRPESRYGQVPPHATAVGIHQQHRQTVDEDKRMSQASYSSTSSNRSKKNYKTHIGPWQLGRTLGKGSSARVRLCRHNVTNQLAAVKIVNRRMAYLVQDSSMAALSKWDSSLPDTINGEMRVPMAIEREVAILKLIEHPNIMKLYDIWENRSEIYLILEYIDQGDLFTFINSRGRLPEEVAICFFRQMLSAISYCHSFNVCHRDLKPENILITQDYQIKIADFGMAALHQTANHQLATACGSPHYAAPELLKNKQYKGDRADIWSMGVILYAMLSATLPFDDPDLRLMMAKTKKGQYDMPKHLSSEAEDLIRRMLQVNPDRRITMKDIWRHPLVQKYSYLDDFGDSSGQLPDTRKGFQYTPVPTVDIDPQLLRQLRSMWHMFDDKELALKLSCDEPNDQKAFYWLLCNYRDKQLEDFKPELAHSMSDYHHLKPAIWKKRISTCQFEKTLPNGHGRSVSRFTVISTTADTEADGYDPYRSSRMLQGCDSQISHTKITVHRDGQVVSTASATHMNRGRSSSNSRRMRGSSTRASLTSRPQSSRGSLTSIRSSRQGTPQVRVPNLRHKRGVDFSHIRKRSKSEGPGQRHGVGRARSGTVDEVAKPQRASAPFAGSPSPSLTRMPDGTYPKAIRTVETPTGGVSKAHGVSMIFNEELRHFSNNIAKDCDAAFKSCIVVDDSDCDSLTTATERRRESHPFSLTLDSPTTTLSPATEASASSWHSRPLPPLPKDASIKSHATTRMTPGLRPGSSDKDEMAGSSVQGEVNRSTILIPRQVDRRIVSAPAYSQASRKLSTLPSINENGGLHGDGIRIVSAPPHSPMRRANQKNHSMEYLSKVEQTIRVVNSPATGSAPKFSSQINDTAETGDGSLRRNLHHQMAQGPKDSDDHVYDVESEPKKKKSSWFKRVSRIESGPDSSVTEARRTSSSTDSKQVRSDEEMSEQAKKRNFSFPFWKVNKTKDPSVIMEGDLEISEKQQISTQPTVRKRKSGMPSLSSGSMRNIEVKQNWLTRLFRVKPVTSYLCVTLPSKRTRQEVVILLREWRRYGMRNLQVDKQRNIVFGRLGAKNYLNLKEVEFAAEIITVIEHGKKQPLSIVRFTQERGAASSLHRIVETMRVMFESRHLLVTDKNKRKMMIKTLNS</sequence>
<evidence type="ECO:0000256" key="1">
    <source>
        <dbReference type="ARBA" id="ARBA00004266"/>
    </source>
</evidence>
<dbReference type="GO" id="GO:0005940">
    <property type="term" value="C:septin ring"/>
    <property type="evidence" value="ECO:0007669"/>
    <property type="project" value="UniProtKB-ARBA"/>
</dbReference>
<evidence type="ECO:0000256" key="11">
    <source>
        <dbReference type="ARBA" id="ARBA00048679"/>
    </source>
</evidence>
<dbReference type="Gene3D" id="1.10.510.10">
    <property type="entry name" value="Transferase(Phosphotransferase) domain 1"/>
    <property type="match status" value="1"/>
</dbReference>
<dbReference type="EMBL" id="AZGY01000013">
    <property type="protein sequence ID" value="KZZ93269.1"/>
    <property type="molecule type" value="Genomic_DNA"/>
</dbReference>
<gene>
    <name evidence="15" type="ORF">AAL_05654</name>
</gene>
<evidence type="ECO:0000256" key="2">
    <source>
        <dbReference type="ARBA" id="ARBA00010791"/>
    </source>
</evidence>